<dbReference type="Gene3D" id="3.40.50.450">
    <property type="match status" value="1"/>
</dbReference>
<keyword evidence="3" id="KW-0378">Hydrolase</keyword>
<name>A0A2V3ZXT2_9BACT</name>
<dbReference type="OrthoDB" id="9801098at2"/>
<gene>
    <name evidence="4" type="ORF">DF185_11605</name>
</gene>
<sequence length="188" mass="21189">MNICVFCSSSNSLDKVYFNEATELGKLIGSNHHGLVYGGTNVGLMNEVAESVKKSGGKVLGVIPKLINDYGISADFLDELVITPDMAERKKLLRDKSDAFIALPGGFGTLEEILEVITLKQLGYHNNPIVFINTNGFYENLKAQFELSYQEKFAKPEYSKLFFFANNFQDAMDYIENYKQEKRGTKWD</sequence>
<keyword evidence="5" id="KW-1185">Reference proteome</keyword>
<accession>A0A2V3ZXT2</accession>
<evidence type="ECO:0000256" key="1">
    <source>
        <dbReference type="ARBA" id="ARBA00000274"/>
    </source>
</evidence>
<comment type="catalytic activity">
    <reaction evidence="1">
        <text>AMP + H2O = D-ribose 5-phosphate + adenine</text>
        <dbReference type="Rhea" id="RHEA:20129"/>
        <dbReference type="ChEBI" id="CHEBI:15377"/>
        <dbReference type="ChEBI" id="CHEBI:16708"/>
        <dbReference type="ChEBI" id="CHEBI:78346"/>
        <dbReference type="ChEBI" id="CHEBI:456215"/>
        <dbReference type="EC" id="3.2.2.4"/>
    </reaction>
</comment>
<dbReference type="Proteomes" id="UP000248079">
    <property type="component" value="Unassembled WGS sequence"/>
</dbReference>
<evidence type="ECO:0000256" key="2">
    <source>
        <dbReference type="ARBA" id="ARBA00006763"/>
    </source>
</evidence>
<dbReference type="GO" id="GO:0009691">
    <property type="term" value="P:cytokinin biosynthetic process"/>
    <property type="evidence" value="ECO:0007669"/>
    <property type="project" value="UniProtKB-UniRule"/>
</dbReference>
<dbReference type="InterPro" id="IPR005269">
    <property type="entry name" value="LOG"/>
</dbReference>
<reference evidence="4 5" key="1">
    <citation type="submission" date="2018-05" db="EMBL/GenBank/DDBJ databases">
        <title>Marinifilum breve JC075T sp. nov., a marine bacterium isolated from Yongle Blue Hole in the South China Sea.</title>
        <authorList>
            <person name="Fu T."/>
        </authorList>
    </citation>
    <scope>NUCLEOTIDE SEQUENCE [LARGE SCALE GENOMIC DNA]</scope>
    <source>
        <strain evidence="4 5">JC075</strain>
    </source>
</reference>
<evidence type="ECO:0000313" key="4">
    <source>
        <dbReference type="EMBL" id="PXY01282.1"/>
    </source>
</evidence>
<comment type="caution">
    <text evidence="4">The sequence shown here is derived from an EMBL/GenBank/DDBJ whole genome shotgun (WGS) entry which is preliminary data.</text>
</comment>
<protein>
    <recommendedName>
        <fullName evidence="3">Cytokinin riboside 5'-monophosphate phosphoribohydrolase</fullName>
        <ecNumber evidence="3">3.2.2.n1</ecNumber>
    </recommendedName>
</protein>
<dbReference type="InterPro" id="IPR031100">
    <property type="entry name" value="LOG_fam"/>
</dbReference>
<organism evidence="4 5">
    <name type="scientific">Marinifilum breve</name>
    <dbReference type="NCBI Taxonomy" id="2184082"/>
    <lineage>
        <taxon>Bacteria</taxon>
        <taxon>Pseudomonadati</taxon>
        <taxon>Bacteroidota</taxon>
        <taxon>Bacteroidia</taxon>
        <taxon>Marinilabiliales</taxon>
        <taxon>Marinifilaceae</taxon>
    </lineage>
</organism>
<dbReference type="NCBIfam" id="TIGR00730">
    <property type="entry name" value="Rossman fold protein, TIGR00730 family"/>
    <property type="match status" value="1"/>
</dbReference>
<dbReference type="PANTHER" id="PTHR31223:SF70">
    <property type="entry name" value="LOG FAMILY PROTEIN YJL055W"/>
    <property type="match status" value="1"/>
</dbReference>
<dbReference type="Pfam" id="PF03641">
    <property type="entry name" value="Lysine_decarbox"/>
    <property type="match status" value="1"/>
</dbReference>
<evidence type="ECO:0000256" key="3">
    <source>
        <dbReference type="RuleBase" id="RU363015"/>
    </source>
</evidence>
<comment type="similarity">
    <text evidence="2 3">Belongs to the LOG family.</text>
</comment>
<dbReference type="PANTHER" id="PTHR31223">
    <property type="entry name" value="LOG FAMILY PROTEIN YJL055W"/>
    <property type="match status" value="1"/>
</dbReference>
<dbReference type="AlphaFoldDB" id="A0A2V3ZXT2"/>
<dbReference type="GO" id="GO:0008714">
    <property type="term" value="F:AMP nucleosidase activity"/>
    <property type="evidence" value="ECO:0007669"/>
    <property type="project" value="UniProtKB-EC"/>
</dbReference>
<evidence type="ECO:0000313" key="5">
    <source>
        <dbReference type="Proteomes" id="UP000248079"/>
    </source>
</evidence>
<dbReference type="RefSeq" id="WP_110360912.1">
    <property type="nucleotide sequence ID" value="NZ_QFLI01000004.1"/>
</dbReference>
<keyword evidence="3" id="KW-0203">Cytokinin biosynthesis</keyword>
<dbReference type="EMBL" id="QFLI01000004">
    <property type="protein sequence ID" value="PXY01282.1"/>
    <property type="molecule type" value="Genomic_DNA"/>
</dbReference>
<dbReference type="SUPFAM" id="SSF102405">
    <property type="entry name" value="MCP/YpsA-like"/>
    <property type="match status" value="1"/>
</dbReference>
<dbReference type="EC" id="3.2.2.n1" evidence="3"/>
<dbReference type="GO" id="GO:0005829">
    <property type="term" value="C:cytosol"/>
    <property type="evidence" value="ECO:0007669"/>
    <property type="project" value="TreeGrafter"/>
</dbReference>
<proteinExistence type="inferred from homology"/>